<accession>U9TQJ0</accession>
<gene>
    <name evidence="2" type="ORF">GLOINDRAFT_29483</name>
</gene>
<feature type="coiled-coil region" evidence="1">
    <location>
        <begin position="1"/>
        <end position="35"/>
    </location>
</feature>
<sequence>MKRLLRENEELRLWLRQAREEVRRAKDEIGKKFDMKEQIISEKQGAIEGLKNVIVKEREVAINTAKKDKEGDHREIPVLFDDQDKDKRDKSRNIFFYDILKYWKDDDIFRELSKIGKVFSINKHWIRWYKEDSTVIEKERDRWQLTRDLTSEEMEQYKTNEYEFVKKIMNKDFLLAERAVEESIKQRMMEKILKVTELSDISMYQHKKDLDNDNAASLVDKVVIAEEKVVDVIKKHRMGVEEELDEDMVTSKKLQ</sequence>
<name>U9TQJ0_RHIID</name>
<dbReference type="EMBL" id="KI287137">
    <property type="protein sequence ID" value="ESA10410.1"/>
    <property type="molecule type" value="Genomic_DNA"/>
</dbReference>
<protein>
    <submittedName>
        <fullName evidence="2">Uncharacterized protein</fullName>
    </submittedName>
</protein>
<evidence type="ECO:0000313" key="2">
    <source>
        <dbReference type="EMBL" id="ESA10410.1"/>
    </source>
</evidence>
<reference evidence="2" key="1">
    <citation type="submission" date="2013-07" db="EMBL/GenBank/DDBJ databases">
        <title>The genome of an arbuscular mycorrhizal fungus provides insights into the evolution of the oldest plant symbiosis.</title>
        <authorList>
            <consortium name="DOE Joint Genome Institute"/>
            <person name="Tisserant E."/>
            <person name="Malbreil M."/>
            <person name="Kuo A."/>
            <person name="Kohler A."/>
            <person name="Symeonidi A."/>
            <person name="Balestrini R."/>
            <person name="Charron P."/>
            <person name="Duensing N."/>
            <person name="Frei-dit-Frey N."/>
            <person name="Gianinazzi-Pearson V."/>
            <person name="Gilbert B."/>
            <person name="Handa Y."/>
            <person name="Hijri M."/>
            <person name="Kaul R."/>
            <person name="Kawaguchi M."/>
            <person name="Krajinski F."/>
            <person name="Lammers P."/>
            <person name="Lapierre D."/>
            <person name="Masclaux F.G."/>
            <person name="Murat C."/>
            <person name="Morin E."/>
            <person name="Ndikumana S."/>
            <person name="Pagni M."/>
            <person name="Petitpierre D."/>
            <person name="Requena N."/>
            <person name="Rosikiewicz P."/>
            <person name="Riley R."/>
            <person name="Saito K."/>
            <person name="San Clemente H."/>
            <person name="Shapiro H."/>
            <person name="van Tuinen D."/>
            <person name="Becard G."/>
            <person name="Bonfante P."/>
            <person name="Paszkowski U."/>
            <person name="Shachar-Hill Y."/>
            <person name="Young J.P."/>
            <person name="Sanders I.R."/>
            <person name="Henrissat B."/>
            <person name="Rensing S.A."/>
            <person name="Grigoriev I.V."/>
            <person name="Corradi N."/>
            <person name="Roux C."/>
            <person name="Martin F."/>
        </authorList>
    </citation>
    <scope>NUCLEOTIDE SEQUENCE</scope>
    <source>
        <strain evidence="2">DAOM 197198</strain>
    </source>
</reference>
<evidence type="ECO:0000256" key="1">
    <source>
        <dbReference type="SAM" id="Coils"/>
    </source>
</evidence>
<dbReference type="AlphaFoldDB" id="U9TQJ0"/>
<dbReference type="VEuPathDB" id="FungiDB:RhiirFUN_016943"/>
<keyword evidence="1" id="KW-0175">Coiled coil</keyword>
<organism evidence="2">
    <name type="scientific">Rhizophagus irregularis (strain DAOM 181602 / DAOM 197198 / MUCL 43194)</name>
    <name type="common">Arbuscular mycorrhizal fungus</name>
    <name type="synonym">Glomus intraradices</name>
    <dbReference type="NCBI Taxonomy" id="747089"/>
    <lineage>
        <taxon>Eukaryota</taxon>
        <taxon>Fungi</taxon>
        <taxon>Fungi incertae sedis</taxon>
        <taxon>Mucoromycota</taxon>
        <taxon>Glomeromycotina</taxon>
        <taxon>Glomeromycetes</taxon>
        <taxon>Glomerales</taxon>
        <taxon>Glomeraceae</taxon>
        <taxon>Rhizophagus</taxon>
    </lineage>
</organism>
<proteinExistence type="predicted"/>
<dbReference type="HOGENOM" id="CLU_1090480_0_0_1"/>